<reference evidence="1 2" key="1">
    <citation type="submission" date="2021-06" db="EMBL/GenBank/DDBJ databases">
        <authorList>
            <person name="Kallberg Y."/>
            <person name="Tangrot J."/>
            <person name="Rosling A."/>
        </authorList>
    </citation>
    <scope>NUCLEOTIDE SEQUENCE [LARGE SCALE GENOMIC DNA]</scope>
    <source>
        <strain evidence="1 2">120-4 pot B 10/14</strain>
    </source>
</reference>
<name>A0ABN7UVX2_GIGMA</name>
<gene>
    <name evidence="1" type="ORF">GMARGA_LOCUS11316</name>
</gene>
<evidence type="ECO:0000313" key="2">
    <source>
        <dbReference type="Proteomes" id="UP000789901"/>
    </source>
</evidence>
<evidence type="ECO:0000313" key="1">
    <source>
        <dbReference type="EMBL" id="CAG8687876.1"/>
    </source>
</evidence>
<organism evidence="1 2">
    <name type="scientific">Gigaspora margarita</name>
    <dbReference type="NCBI Taxonomy" id="4874"/>
    <lineage>
        <taxon>Eukaryota</taxon>
        <taxon>Fungi</taxon>
        <taxon>Fungi incertae sedis</taxon>
        <taxon>Mucoromycota</taxon>
        <taxon>Glomeromycotina</taxon>
        <taxon>Glomeromycetes</taxon>
        <taxon>Diversisporales</taxon>
        <taxon>Gigasporaceae</taxon>
        <taxon>Gigaspora</taxon>
    </lineage>
</organism>
<protein>
    <submittedName>
        <fullName evidence="1">15999_t:CDS:1</fullName>
    </submittedName>
</protein>
<dbReference type="Proteomes" id="UP000789901">
    <property type="component" value="Unassembled WGS sequence"/>
</dbReference>
<accession>A0ABN7UVX2</accession>
<dbReference type="EMBL" id="CAJVQB010006591">
    <property type="protein sequence ID" value="CAG8687876.1"/>
    <property type="molecule type" value="Genomic_DNA"/>
</dbReference>
<proteinExistence type="predicted"/>
<keyword evidence="2" id="KW-1185">Reference proteome</keyword>
<comment type="caution">
    <text evidence="1">The sequence shown here is derived from an EMBL/GenBank/DDBJ whole genome shotgun (WGS) entry which is preliminary data.</text>
</comment>
<sequence>MVVDDSSALYQKNQAKLLLFVVLNVCDGITLLNGNHLPSGDNGLKKEYLEDLLLCNLSKSAFLICYLQIRILVFGHIKEVALICKKSLSVNKKVKTIPISHIRAKKA</sequence>